<proteinExistence type="predicted"/>
<accession>A0A9N9J7I2</accession>
<evidence type="ECO:0000313" key="3">
    <source>
        <dbReference type="Proteomes" id="UP000789396"/>
    </source>
</evidence>
<protein>
    <submittedName>
        <fullName evidence="2">14447_t:CDS:1</fullName>
    </submittedName>
</protein>
<feature type="non-terminal residue" evidence="2">
    <location>
        <position position="95"/>
    </location>
</feature>
<dbReference type="EMBL" id="CAJVPZ010044329">
    <property type="protein sequence ID" value="CAG8767346.1"/>
    <property type="molecule type" value="Genomic_DNA"/>
</dbReference>
<comment type="caution">
    <text evidence="2">The sequence shown here is derived from an EMBL/GenBank/DDBJ whole genome shotgun (WGS) entry which is preliminary data.</text>
</comment>
<dbReference type="AlphaFoldDB" id="A0A9N9J7I2"/>
<feature type="region of interest" description="Disordered" evidence="1">
    <location>
        <begin position="67"/>
        <end position="95"/>
    </location>
</feature>
<sequence length="95" mass="10270">NNPISIGAEMLKKAADAANLDAMSYYGRLLIKGGYTVKKDVNAGRELLNRVNEIKISARLNSRNNLSSVSMEKANSNTSTLGNPVITSSKIKTRT</sequence>
<feature type="compositionally biased region" description="Polar residues" evidence="1">
    <location>
        <begin position="69"/>
        <end position="95"/>
    </location>
</feature>
<organism evidence="2 3">
    <name type="scientific">Racocetra fulgida</name>
    <dbReference type="NCBI Taxonomy" id="60492"/>
    <lineage>
        <taxon>Eukaryota</taxon>
        <taxon>Fungi</taxon>
        <taxon>Fungi incertae sedis</taxon>
        <taxon>Mucoromycota</taxon>
        <taxon>Glomeromycotina</taxon>
        <taxon>Glomeromycetes</taxon>
        <taxon>Diversisporales</taxon>
        <taxon>Gigasporaceae</taxon>
        <taxon>Racocetra</taxon>
    </lineage>
</organism>
<reference evidence="2" key="1">
    <citation type="submission" date="2021-06" db="EMBL/GenBank/DDBJ databases">
        <authorList>
            <person name="Kallberg Y."/>
            <person name="Tangrot J."/>
            <person name="Rosling A."/>
        </authorList>
    </citation>
    <scope>NUCLEOTIDE SEQUENCE</scope>
    <source>
        <strain evidence="2">IN212</strain>
    </source>
</reference>
<name>A0A9N9J7I2_9GLOM</name>
<evidence type="ECO:0000256" key="1">
    <source>
        <dbReference type="SAM" id="MobiDB-lite"/>
    </source>
</evidence>
<keyword evidence="3" id="KW-1185">Reference proteome</keyword>
<dbReference type="Proteomes" id="UP000789396">
    <property type="component" value="Unassembled WGS sequence"/>
</dbReference>
<feature type="non-terminal residue" evidence="2">
    <location>
        <position position="1"/>
    </location>
</feature>
<evidence type="ECO:0000313" key="2">
    <source>
        <dbReference type="EMBL" id="CAG8767346.1"/>
    </source>
</evidence>
<gene>
    <name evidence="2" type="ORF">RFULGI_LOCUS14798</name>
</gene>